<organism evidence="6">
    <name type="scientific">Pseudogymnoascus destructans</name>
    <dbReference type="NCBI Taxonomy" id="655981"/>
    <lineage>
        <taxon>Eukaryota</taxon>
        <taxon>Fungi</taxon>
        <taxon>Dikarya</taxon>
        <taxon>Ascomycota</taxon>
        <taxon>Pezizomycotina</taxon>
        <taxon>Leotiomycetes</taxon>
        <taxon>Thelebolales</taxon>
        <taxon>Thelebolaceae</taxon>
        <taxon>Pseudogymnoascus</taxon>
    </lineage>
</organism>
<gene>
    <name evidence="6" type="primary">PPX1</name>
    <name evidence="6" type="ORF">VC83_06807</name>
</gene>
<dbReference type="Pfam" id="PF01368">
    <property type="entry name" value="DHH"/>
    <property type="match status" value="1"/>
</dbReference>
<evidence type="ECO:0000313" key="6">
    <source>
        <dbReference type="EMBL" id="OAF56311.1"/>
    </source>
</evidence>
<keyword evidence="3" id="KW-0378">Hydrolase</keyword>
<keyword evidence="2" id="KW-0479">Metal-binding</keyword>
<dbReference type="InterPro" id="IPR038222">
    <property type="entry name" value="DHHA2_dom_sf"/>
</dbReference>
<sequence length="401" mass="44409">MALPRASLNSFLATAKATLNTAAQHAQPITFVVGNESADLDSICSAIAYAYIRTYTSIPPNVHVPIANIPAADVSLRTELSPILSHAGIKASELITLSDLPHPSKRTLLLSPEKTRWLLVDHNSFQGELGRVYSDRVVGCIDHHDEENKVLKDCGSEPRIAEKAGSCASLIVNHCKEAWDKLTHDDEASTYDSAWARIALAPVLIDTANLKNKDKVTKHDIAAAETLEKLLRSSSSDKYDRDGYYTEINDAKQAIDDLSLNDILRKDYKQWTEGQGVNLGMSSAVKDVRFLLDKARNEESFWKEVQAFAEARKLSVCAVMTTFTHNGQFGRELLLLGLDEAGVKAAKTFEEGASEELGLQGWESRRLDSTDSKTQWRRCWAQKNLGMSRKQVGPLLRKSII</sequence>
<evidence type="ECO:0000256" key="3">
    <source>
        <dbReference type="ARBA" id="ARBA00022801"/>
    </source>
</evidence>
<dbReference type="InterPro" id="IPR001667">
    <property type="entry name" value="DDH_dom"/>
</dbReference>
<dbReference type="GO" id="GO:0005737">
    <property type="term" value="C:cytoplasm"/>
    <property type="evidence" value="ECO:0007669"/>
    <property type="project" value="InterPro"/>
</dbReference>
<protein>
    <submittedName>
        <fullName evidence="6">Exopolyphosphatase</fullName>
    </submittedName>
</protein>
<dbReference type="RefSeq" id="XP_024321607.1">
    <property type="nucleotide sequence ID" value="XM_024470395.1"/>
</dbReference>
<comment type="cofactor">
    <cofactor evidence="1">
        <name>Mn(2+)</name>
        <dbReference type="ChEBI" id="CHEBI:29035"/>
    </cofactor>
</comment>
<dbReference type="GeneID" id="36289862"/>
<dbReference type="Gene3D" id="3.90.1640.10">
    <property type="entry name" value="inorganic pyrophosphatase (n-terminal core)"/>
    <property type="match status" value="1"/>
</dbReference>
<dbReference type="AlphaFoldDB" id="A0A177A4Z3"/>
<dbReference type="GO" id="GO:0004309">
    <property type="term" value="F:exopolyphosphatase activity"/>
    <property type="evidence" value="ECO:0007669"/>
    <property type="project" value="TreeGrafter"/>
</dbReference>
<dbReference type="EMBL" id="KV441404">
    <property type="protein sequence ID" value="OAF56311.1"/>
    <property type="molecule type" value="Genomic_DNA"/>
</dbReference>
<dbReference type="GO" id="GO:0046872">
    <property type="term" value="F:metal ion binding"/>
    <property type="evidence" value="ECO:0007669"/>
    <property type="project" value="UniProtKB-KW"/>
</dbReference>
<accession>A0A177A4Z3</accession>
<evidence type="ECO:0000256" key="1">
    <source>
        <dbReference type="ARBA" id="ARBA00001936"/>
    </source>
</evidence>
<feature type="domain" description="DHHA2" evidence="5">
    <location>
        <begin position="245"/>
        <end position="400"/>
    </location>
</feature>
<dbReference type="SMART" id="SM01131">
    <property type="entry name" value="DHHA2"/>
    <property type="match status" value="1"/>
</dbReference>
<dbReference type="eggNOG" id="KOG4129">
    <property type="taxonomic scope" value="Eukaryota"/>
</dbReference>
<evidence type="ECO:0000259" key="5">
    <source>
        <dbReference type="SMART" id="SM01131"/>
    </source>
</evidence>
<dbReference type="Proteomes" id="UP000077154">
    <property type="component" value="Unassembled WGS sequence"/>
</dbReference>
<evidence type="ECO:0000256" key="2">
    <source>
        <dbReference type="ARBA" id="ARBA00022723"/>
    </source>
</evidence>
<proteinExistence type="predicted"/>
<reference evidence="6" key="1">
    <citation type="submission" date="2016-03" db="EMBL/GenBank/DDBJ databases">
        <title>Updated assembly of Pseudogymnoascus destructans, the fungus causing white-nose syndrome of bats.</title>
        <authorList>
            <person name="Palmer J.M."/>
            <person name="Drees K.P."/>
            <person name="Foster J.T."/>
            <person name="Lindner D.L."/>
        </authorList>
    </citation>
    <scope>NUCLEOTIDE SEQUENCE [LARGE SCALE GENOMIC DNA]</scope>
    <source>
        <strain evidence="6">20631-21</strain>
    </source>
</reference>
<dbReference type="PANTHER" id="PTHR12112">
    <property type="entry name" value="BNIP - RELATED"/>
    <property type="match status" value="1"/>
</dbReference>
<dbReference type="Gene3D" id="3.10.310.20">
    <property type="entry name" value="DHHA2 domain"/>
    <property type="match status" value="1"/>
</dbReference>
<dbReference type="Pfam" id="PF02833">
    <property type="entry name" value="DHHA2"/>
    <property type="match status" value="1"/>
</dbReference>
<dbReference type="InterPro" id="IPR038763">
    <property type="entry name" value="DHH_sf"/>
</dbReference>
<dbReference type="PANTHER" id="PTHR12112:SF39">
    <property type="entry name" value="EG:152A3.5 PROTEIN (FBGN0003116_PN PROTEIN)"/>
    <property type="match status" value="1"/>
</dbReference>
<evidence type="ECO:0000256" key="4">
    <source>
        <dbReference type="ARBA" id="ARBA00023211"/>
    </source>
</evidence>
<dbReference type="VEuPathDB" id="FungiDB:GMDG_04285"/>
<keyword evidence="4" id="KW-0464">Manganese</keyword>
<dbReference type="InterPro" id="IPR004097">
    <property type="entry name" value="DHHA2"/>
</dbReference>
<dbReference type="OrthoDB" id="374045at2759"/>
<dbReference type="SUPFAM" id="SSF64182">
    <property type="entry name" value="DHH phosphoesterases"/>
    <property type="match status" value="1"/>
</dbReference>
<name>A0A177A4Z3_9PEZI</name>